<dbReference type="EMBL" id="LKEA01000101">
    <property type="protein sequence ID" value="ROV87238.1"/>
    <property type="molecule type" value="Genomic_DNA"/>
</dbReference>
<protein>
    <submittedName>
        <fullName evidence="2">Uncharacterized protein</fullName>
    </submittedName>
</protein>
<dbReference type="AlphaFoldDB" id="A0A423V8T5"/>
<evidence type="ECO:0000313" key="2">
    <source>
        <dbReference type="EMBL" id="ROV87238.1"/>
    </source>
</evidence>
<feature type="compositionally biased region" description="Polar residues" evidence="1">
    <location>
        <begin position="15"/>
        <end position="24"/>
    </location>
</feature>
<evidence type="ECO:0000256" key="1">
    <source>
        <dbReference type="SAM" id="MobiDB-lite"/>
    </source>
</evidence>
<dbReference type="Proteomes" id="UP000283895">
    <property type="component" value="Unassembled WGS sequence"/>
</dbReference>
<feature type="region of interest" description="Disordered" evidence="1">
    <location>
        <begin position="208"/>
        <end position="230"/>
    </location>
</feature>
<feature type="region of interest" description="Disordered" evidence="1">
    <location>
        <begin position="143"/>
        <end position="163"/>
    </location>
</feature>
<gene>
    <name evidence="2" type="ORF">VMCG_10763</name>
</gene>
<dbReference type="OrthoDB" id="3545073at2759"/>
<sequence>MAEPRSFRQSQLGMINHRPNTNIDGQAAPDDTRGVLSPHDTVVDDQIHLENAIENTAQVKLTLTIPPDPTMATAIRAYNEWPDKSGTLVNTRGALLPPYYSLGVIAGFEWAAHNSTLLNDNRDGTFSVLGRYTDIVTGKTRPPIVKSKDALPQNASPLMEPQPPPPWADARLREEFSACQAGLSSRFLINADQRGERTVDEIMFTTSHVRPTEGVSQSSVPSELSSPASMSDLDIFESGPGRRHRAPSEQLGAAPMNEESQVEILPTLGNAHSAARHNWELIRRLFTIRKFPPPKAGSLAGLLSQSRQREIVLNPNFQMIVDKPKT</sequence>
<feature type="region of interest" description="Disordered" evidence="1">
    <location>
        <begin position="15"/>
        <end position="34"/>
    </location>
</feature>
<comment type="caution">
    <text evidence="2">The sequence shown here is derived from an EMBL/GenBank/DDBJ whole genome shotgun (WGS) entry which is preliminary data.</text>
</comment>
<dbReference type="STRING" id="356882.A0A423V8T5"/>
<accession>A0A423V8T5</accession>
<feature type="compositionally biased region" description="Low complexity" evidence="1">
    <location>
        <begin position="216"/>
        <end position="230"/>
    </location>
</feature>
<reference evidence="2 3" key="1">
    <citation type="submission" date="2015-09" db="EMBL/GenBank/DDBJ databases">
        <title>Host preference determinants of Valsa canker pathogens revealed by comparative genomics.</title>
        <authorList>
            <person name="Yin Z."/>
            <person name="Huang L."/>
        </authorList>
    </citation>
    <scope>NUCLEOTIDE SEQUENCE [LARGE SCALE GENOMIC DNA]</scope>
    <source>
        <strain evidence="2 3">03-1</strain>
    </source>
</reference>
<proteinExistence type="predicted"/>
<name>A0A423V8T5_9PEZI</name>
<organism evidence="2 3">
    <name type="scientific">Cytospora schulzeri</name>
    <dbReference type="NCBI Taxonomy" id="448051"/>
    <lineage>
        <taxon>Eukaryota</taxon>
        <taxon>Fungi</taxon>
        <taxon>Dikarya</taxon>
        <taxon>Ascomycota</taxon>
        <taxon>Pezizomycotina</taxon>
        <taxon>Sordariomycetes</taxon>
        <taxon>Sordariomycetidae</taxon>
        <taxon>Diaporthales</taxon>
        <taxon>Cytosporaceae</taxon>
        <taxon>Cytospora</taxon>
    </lineage>
</organism>
<keyword evidence="3" id="KW-1185">Reference proteome</keyword>
<evidence type="ECO:0000313" key="3">
    <source>
        <dbReference type="Proteomes" id="UP000283895"/>
    </source>
</evidence>